<evidence type="ECO:0000256" key="2">
    <source>
        <dbReference type="ARBA" id="ARBA00022448"/>
    </source>
</evidence>
<feature type="transmembrane region" description="Helical" evidence="13">
    <location>
        <begin position="382"/>
        <end position="407"/>
    </location>
</feature>
<proteinExistence type="predicted"/>
<keyword evidence="11 13" id="KW-0472">Membrane</keyword>
<keyword evidence="6" id="KW-0631">Potassium channel</keyword>
<feature type="transmembrane region" description="Helical" evidence="13">
    <location>
        <begin position="318"/>
        <end position="339"/>
    </location>
</feature>
<dbReference type="Gene3D" id="3.30.710.10">
    <property type="entry name" value="Potassium Channel Kv1.1, Chain A"/>
    <property type="match status" value="1"/>
</dbReference>
<comment type="subcellular location">
    <subcellularLocation>
        <location evidence="1">Cell membrane</location>
        <topology evidence="1">Multi-pass membrane protein</topology>
    </subcellularLocation>
</comment>
<accession>A0A8C5DJP1</accession>
<dbReference type="InterPro" id="IPR005821">
    <property type="entry name" value="Ion_trans_dom"/>
</dbReference>
<evidence type="ECO:0000256" key="5">
    <source>
        <dbReference type="ARBA" id="ARBA00022692"/>
    </source>
</evidence>
<protein>
    <submittedName>
        <fullName evidence="16">Potassium voltage-gated channel subfamily F member 1-like</fullName>
    </submittedName>
</protein>
<keyword evidence="9 13" id="KW-1133">Transmembrane helix</keyword>
<dbReference type="PRINTS" id="PR01491">
    <property type="entry name" value="KVCHANNEL"/>
</dbReference>
<feature type="transmembrane region" description="Helical" evidence="13">
    <location>
        <begin position="247"/>
        <end position="268"/>
    </location>
</feature>
<keyword evidence="12" id="KW-0407">Ion channel</keyword>
<feature type="transmembrane region" description="Helical" evidence="13">
    <location>
        <begin position="172"/>
        <end position="197"/>
    </location>
</feature>
<reference evidence="16" key="2">
    <citation type="submission" date="2025-08" db="UniProtKB">
        <authorList>
            <consortium name="Ensembl"/>
        </authorList>
    </citation>
    <scope>IDENTIFICATION</scope>
</reference>
<dbReference type="PRINTS" id="PR00169">
    <property type="entry name" value="KCHANNEL"/>
</dbReference>
<dbReference type="FunFam" id="1.20.120.350:FF:000091">
    <property type="entry name" value="Predicted protein"/>
    <property type="match status" value="1"/>
</dbReference>
<gene>
    <name evidence="16" type="primary">LOC114456670</name>
</gene>
<keyword evidence="10" id="KW-0406">Ion transport</keyword>
<keyword evidence="8" id="KW-0630">Potassium</keyword>
<dbReference type="GO" id="GO:0001508">
    <property type="term" value="P:action potential"/>
    <property type="evidence" value="ECO:0007669"/>
    <property type="project" value="TreeGrafter"/>
</dbReference>
<evidence type="ECO:0000256" key="6">
    <source>
        <dbReference type="ARBA" id="ARBA00022826"/>
    </source>
</evidence>
<evidence type="ECO:0000256" key="7">
    <source>
        <dbReference type="ARBA" id="ARBA00022882"/>
    </source>
</evidence>
<evidence type="ECO:0000259" key="15">
    <source>
        <dbReference type="Pfam" id="PF02214"/>
    </source>
</evidence>
<dbReference type="Proteomes" id="UP000694680">
    <property type="component" value="Chromosome 22"/>
</dbReference>
<dbReference type="SUPFAM" id="SSF81324">
    <property type="entry name" value="Voltage-gated potassium channels"/>
    <property type="match status" value="1"/>
</dbReference>
<dbReference type="AlphaFoldDB" id="A0A8C5DJP1"/>
<dbReference type="GO" id="GO:0051260">
    <property type="term" value="P:protein homooligomerization"/>
    <property type="evidence" value="ECO:0007669"/>
    <property type="project" value="InterPro"/>
</dbReference>
<evidence type="ECO:0000256" key="12">
    <source>
        <dbReference type="ARBA" id="ARBA00023303"/>
    </source>
</evidence>
<dbReference type="InterPro" id="IPR003971">
    <property type="entry name" value="K_chnl_volt-dep_Kv5/Kv9"/>
</dbReference>
<feature type="domain" description="Potassium channel tetramerisation-type BTB" evidence="15">
    <location>
        <begin position="15"/>
        <end position="119"/>
    </location>
</feature>
<dbReference type="PANTHER" id="PTHR11537">
    <property type="entry name" value="VOLTAGE-GATED POTASSIUM CHANNEL"/>
    <property type="match status" value="1"/>
</dbReference>
<reference evidence="16" key="1">
    <citation type="submission" date="2020-06" db="EMBL/GenBank/DDBJ databases">
        <authorList>
            <consortium name="Wellcome Sanger Institute Data Sharing"/>
        </authorList>
    </citation>
    <scope>NUCLEOTIDE SEQUENCE [LARGE SCALE GENOMIC DNA]</scope>
</reference>
<dbReference type="Ensembl" id="ENSGWIT00000008695.1">
    <property type="protein sequence ID" value="ENSGWIP00000007839.1"/>
    <property type="gene ID" value="ENSGWIG00000004565.1"/>
</dbReference>
<dbReference type="Gene3D" id="1.10.287.70">
    <property type="match status" value="1"/>
</dbReference>
<feature type="transmembrane region" description="Helical" evidence="13">
    <location>
        <begin position="351"/>
        <end position="370"/>
    </location>
</feature>
<dbReference type="Pfam" id="PF00520">
    <property type="entry name" value="Ion_trans"/>
    <property type="match status" value="1"/>
</dbReference>
<dbReference type="InterPro" id="IPR011333">
    <property type="entry name" value="SKP1/BTB/POZ_sf"/>
</dbReference>
<dbReference type="Gene3D" id="1.20.120.350">
    <property type="entry name" value="Voltage-gated potassium channels. Chain C"/>
    <property type="match status" value="1"/>
</dbReference>
<keyword evidence="3" id="KW-1003">Cell membrane</keyword>
<keyword evidence="2" id="KW-0813">Transport</keyword>
<dbReference type="Pfam" id="PF02214">
    <property type="entry name" value="BTB_2"/>
    <property type="match status" value="1"/>
</dbReference>
<dbReference type="GO" id="GO:0005249">
    <property type="term" value="F:voltage-gated potassium channel activity"/>
    <property type="evidence" value="ECO:0007669"/>
    <property type="project" value="InterPro"/>
</dbReference>
<evidence type="ECO:0000256" key="4">
    <source>
        <dbReference type="ARBA" id="ARBA00022538"/>
    </source>
</evidence>
<dbReference type="PANTHER" id="PTHR11537:SF171">
    <property type="entry name" value="POTASSIUM VOLTAGE-GATED CHANNEL SUBFAMILY F MEMBER 1"/>
    <property type="match status" value="1"/>
</dbReference>
<evidence type="ECO:0000256" key="8">
    <source>
        <dbReference type="ARBA" id="ARBA00022958"/>
    </source>
</evidence>
<evidence type="ECO:0000313" key="17">
    <source>
        <dbReference type="Proteomes" id="UP000694680"/>
    </source>
</evidence>
<keyword evidence="17" id="KW-1185">Reference proteome</keyword>
<evidence type="ECO:0000256" key="11">
    <source>
        <dbReference type="ARBA" id="ARBA00023136"/>
    </source>
</evidence>
<evidence type="ECO:0000313" key="16">
    <source>
        <dbReference type="Ensembl" id="ENSGWIP00000007839.1"/>
    </source>
</evidence>
<dbReference type="InterPro" id="IPR003131">
    <property type="entry name" value="T1-type_BTB"/>
</dbReference>
<reference evidence="16" key="3">
    <citation type="submission" date="2025-09" db="UniProtKB">
        <authorList>
            <consortium name="Ensembl"/>
        </authorList>
    </citation>
    <scope>IDENTIFICATION</scope>
</reference>
<dbReference type="PRINTS" id="PR01494">
    <property type="entry name" value="KV9CHANNEL"/>
</dbReference>
<dbReference type="GO" id="GO:0008076">
    <property type="term" value="C:voltage-gated potassium channel complex"/>
    <property type="evidence" value="ECO:0007669"/>
    <property type="project" value="InterPro"/>
</dbReference>
<name>A0A8C5DJP1_GOUWI</name>
<evidence type="ECO:0000256" key="10">
    <source>
        <dbReference type="ARBA" id="ARBA00023065"/>
    </source>
</evidence>
<evidence type="ECO:0000256" key="13">
    <source>
        <dbReference type="SAM" id="Phobius"/>
    </source>
</evidence>
<dbReference type="InterPro" id="IPR027359">
    <property type="entry name" value="Volt_channel_dom_sf"/>
</dbReference>
<evidence type="ECO:0000259" key="14">
    <source>
        <dbReference type="Pfam" id="PF00520"/>
    </source>
</evidence>
<organism evidence="16 17">
    <name type="scientific">Gouania willdenowi</name>
    <name type="common">Blunt-snouted clingfish</name>
    <name type="synonym">Lepadogaster willdenowi</name>
    <dbReference type="NCBI Taxonomy" id="441366"/>
    <lineage>
        <taxon>Eukaryota</taxon>
        <taxon>Metazoa</taxon>
        <taxon>Chordata</taxon>
        <taxon>Craniata</taxon>
        <taxon>Vertebrata</taxon>
        <taxon>Euteleostomi</taxon>
        <taxon>Actinopterygii</taxon>
        <taxon>Neopterygii</taxon>
        <taxon>Teleostei</taxon>
        <taxon>Neoteleostei</taxon>
        <taxon>Acanthomorphata</taxon>
        <taxon>Ovalentaria</taxon>
        <taxon>Blenniimorphae</taxon>
        <taxon>Blenniiformes</taxon>
        <taxon>Gobiesocoidei</taxon>
        <taxon>Gobiesocidae</taxon>
        <taxon>Gobiesocinae</taxon>
        <taxon>Gouania</taxon>
    </lineage>
</organism>
<evidence type="ECO:0000256" key="1">
    <source>
        <dbReference type="ARBA" id="ARBA00004651"/>
    </source>
</evidence>
<sequence>MWTVPRPNYSTEGEIMVNIGGVRVALLGDVLQRYPESRLAELLRCSSSSSQSLELISSLCDDFDASRKEFYFDRDPDAFKCIMDVYYFDEIHIKRGLCPICFLREMEFWRIESCVLDECCRSDLSEKEDELKDISDKVKVILEDLEVERCSTRIQRCQRSVWRLMEKPGSSVPARVIAIASFLSILLSALVMCVGTIPELQVKDADGELMEHPTLEAIETTCMMWFTVEFLLRFASSPHKLHFILSVMNVIDFMAIAPFYVVLSLTYLSSTSMMELTNVQQAVQALRITRIARIFKLARHSSGLQTLTYALQRSLKELGLLLMYMGVGIFVFSALGYTMEQSHPETMFRSIPHSFWWAIITMTTVGYGDIYPKTTLGKCNAALSFLCGVIAIALPIHPIINNFVIFYNKQKVLESAAKHEVELMQLQDNRDGRKESRERMESMESRTTWITASENTNERSQNALCSCETVCGPLGR</sequence>
<dbReference type="InterPro" id="IPR028325">
    <property type="entry name" value="VG_K_chnl"/>
</dbReference>
<feature type="domain" description="Ion transport" evidence="14">
    <location>
        <begin position="175"/>
        <end position="410"/>
    </location>
</feature>
<evidence type="ECO:0000256" key="3">
    <source>
        <dbReference type="ARBA" id="ARBA00022475"/>
    </source>
</evidence>
<dbReference type="InterPro" id="IPR003968">
    <property type="entry name" value="K_chnl_volt-dep_Kv"/>
</dbReference>
<dbReference type="SUPFAM" id="SSF54695">
    <property type="entry name" value="POZ domain"/>
    <property type="match status" value="1"/>
</dbReference>
<keyword evidence="5 13" id="KW-0812">Transmembrane</keyword>
<keyword evidence="4" id="KW-0633">Potassium transport</keyword>
<evidence type="ECO:0000256" key="9">
    <source>
        <dbReference type="ARBA" id="ARBA00022989"/>
    </source>
</evidence>
<dbReference type="FunFam" id="1.10.287.70:FF:000005">
    <property type="entry name" value="potassium voltage-gated channel subfamily G member 1"/>
    <property type="match status" value="1"/>
</dbReference>
<keyword evidence="7" id="KW-0851">Voltage-gated channel</keyword>